<dbReference type="InterPro" id="IPR003661">
    <property type="entry name" value="HisK_dim/P_dom"/>
</dbReference>
<comment type="catalytic activity">
    <reaction evidence="1">
        <text>ATP + protein L-histidine = ADP + protein N-phospho-L-histidine.</text>
        <dbReference type="EC" id="2.7.13.3"/>
    </reaction>
</comment>
<organism evidence="12 13">
    <name type="scientific">Rubellimicrobium roseum</name>
    <dbReference type="NCBI Taxonomy" id="687525"/>
    <lineage>
        <taxon>Bacteria</taxon>
        <taxon>Pseudomonadati</taxon>
        <taxon>Pseudomonadota</taxon>
        <taxon>Alphaproteobacteria</taxon>
        <taxon>Rhodobacterales</taxon>
        <taxon>Roseobacteraceae</taxon>
        <taxon>Rubellimicrobium</taxon>
    </lineage>
</organism>
<keyword evidence="8" id="KW-0902">Two-component regulatory system</keyword>
<dbReference type="RefSeq" id="WP_139082677.1">
    <property type="nucleotide sequence ID" value="NZ_VDFV01000029.1"/>
</dbReference>
<dbReference type="SMART" id="SM00388">
    <property type="entry name" value="HisKA"/>
    <property type="match status" value="1"/>
</dbReference>
<evidence type="ECO:0000259" key="11">
    <source>
        <dbReference type="PROSITE" id="PS50110"/>
    </source>
</evidence>
<sequence>MGQLTGGVAHDFNNLLTPIIGSLDRLLTRGVGSSRERQLMDGALQSAERAKTLVQRLLALARRQPLQPTAVDVRELVEGLADLIASTTGPRIDVRVELPADLPPALADANQLEMALLNLAVNARDAMPEGGKLTISAERVSVKTGRRTKLRPGHNVRFSVQDTGTGMDEATLARAVEPFFSTKGIGRGTGLGLSMVHGLASQLGGGLTITSNPGQGTTVSLWLPISAVAAQEDGQDSHVPAASKAQGIALLVDDEDLVRMSTADMLTDLGYEVVDATSAEEALRRMDEGLAPDLVVTDHLMPGLSGLDLARDLRSRRPDLPVPIVSGYAEMEGIVPGFPRLTKPFRAAELAASLAALGQDGEG</sequence>
<dbReference type="Pfam" id="PF00072">
    <property type="entry name" value="Response_reg"/>
    <property type="match status" value="1"/>
</dbReference>
<dbReference type="InterPro" id="IPR004358">
    <property type="entry name" value="Sig_transdc_His_kin-like_C"/>
</dbReference>
<dbReference type="GO" id="GO:0005524">
    <property type="term" value="F:ATP binding"/>
    <property type="evidence" value="ECO:0007669"/>
    <property type="project" value="UniProtKB-KW"/>
</dbReference>
<evidence type="ECO:0000256" key="5">
    <source>
        <dbReference type="ARBA" id="ARBA00022741"/>
    </source>
</evidence>
<dbReference type="Gene3D" id="3.40.50.2300">
    <property type="match status" value="1"/>
</dbReference>
<dbReference type="AlphaFoldDB" id="A0A5C4N960"/>
<keyword evidence="4" id="KW-0808">Transferase</keyword>
<evidence type="ECO:0000313" key="12">
    <source>
        <dbReference type="EMBL" id="TNC67234.1"/>
    </source>
</evidence>
<feature type="domain" description="Response regulatory" evidence="11">
    <location>
        <begin position="248"/>
        <end position="358"/>
    </location>
</feature>
<dbReference type="Proteomes" id="UP000305709">
    <property type="component" value="Unassembled WGS sequence"/>
</dbReference>
<proteinExistence type="predicted"/>
<evidence type="ECO:0000256" key="9">
    <source>
        <dbReference type="PROSITE-ProRule" id="PRU00169"/>
    </source>
</evidence>
<reference evidence="12 13" key="1">
    <citation type="submission" date="2019-06" db="EMBL/GenBank/DDBJ databases">
        <authorList>
            <person name="Jiang L."/>
        </authorList>
    </citation>
    <scope>NUCLEOTIDE SEQUENCE [LARGE SCALE GENOMIC DNA]</scope>
    <source>
        <strain evidence="12 13">YIM 48858</strain>
    </source>
</reference>
<dbReference type="Pfam" id="PF02518">
    <property type="entry name" value="HATPase_c"/>
    <property type="match status" value="1"/>
</dbReference>
<accession>A0A5C4N960</accession>
<comment type="caution">
    <text evidence="12">The sequence shown here is derived from an EMBL/GenBank/DDBJ whole genome shotgun (WGS) entry which is preliminary data.</text>
</comment>
<dbReference type="PANTHER" id="PTHR43065:SF46">
    <property type="entry name" value="C4-DICARBOXYLATE TRANSPORT SENSOR PROTEIN DCTB"/>
    <property type="match status" value="1"/>
</dbReference>
<evidence type="ECO:0000256" key="4">
    <source>
        <dbReference type="ARBA" id="ARBA00022679"/>
    </source>
</evidence>
<dbReference type="Gene3D" id="3.30.565.10">
    <property type="entry name" value="Histidine kinase-like ATPase, C-terminal domain"/>
    <property type="match status" value="1"/>
</dbReference>
<dbReference type="GO" id="GO:0000155">
    <property type="term" value="F:phosphorelay sensor kinase activity"/>
    <property type="evidence" value="ECO:0007669"/>
    <property type="project" value="InterPro"/>
</dbReference>
<evidence type="ECO:0000256" key="2">
    <source>
        <dbReference type="ARBA" id="ARBA00012438"/>
    </source>
</evidence>
<dbReference type="CDD" id="cd00082">
    <property type="entry name" value="HisKA"/>
    <property type="match status" value="1"/>
</dbReference>
<feature type="domain" description="Histidine kinase" evidence="10">
    <location>
        <begin position="7"/>
        <end position="227"/>
    </location>
</feature>
<dbReference type="InterPro" id="IPR011006">
    <property type="entry name" value="CheY-like_superfamily"/>
</dbReference>
<dbReference type="SUPFAM" id="SSF47384">
    <property type="entry name" value="Homodimeric domain of signal transducing histidine kinase"/>
    <property type="match status" value="1"/>
</dbReference>
<protein>
    <recommendedName>
        <fullName evidence="2">histidine kinase</fullName>
        <ecNumber evidence="2">2.7.13.3</ecNumber>
    </recommendedName>
</protein>
<dbReference type="EC" id="2.7.13.3" evidence="2"/>
<evidence type="ECO:0000256" key="7">
    <source>
        <dbReference type="ARBA" id="ARBA00022840"/>
    </source>
</evidence>
<dbReference type="SUPFAM" id="SSF52172">
    <property type="entry name" value="CheY-like"/>
    <property type="match status" value="1"/>
</dbReference>
<dbReference type="OrthoDB" id="9796100at2"/>
<evidence type="ECO:0000259" key="10">
    <source>
        <dbReference type="PROSITE" id="PS50109"/>
    </source>
</evidence>
<dbReference type="PRINTS" id="PR00344">
    <property type="entry name" value="BCTRLSENSOR"/>
</dbReference>
<dbReference type="InterPro" id="IPR005467">
    <property type="entry name" value="His_kinase_dom"/>
</dbReference>
<dbReference type="SUPFAM" id="SSF55874">
    <property type="entry name" value="ATPase domain of HSP90 chaperone/DNA topoisomerase II/histidine kinase"/>
    <property type="match status" value="1"/>
</dbReference>
<dbReference type="InterPro" id="IPR036097">
    <property type="entry name" value="HisK_dim/P_sf"/>
</dbReference>
<evidence type="ECO:0000313" key="13">
    <source>
        <dbReference type="Proteomes" id="UP000305709"/>
    </source>
</evidence>
<evidence type="ECO:0000256" key="3">
    <source>
        <dbReference type="ARBA" id="ARBA00022553"/>
    </source>
</evidence>
<evidence type="ECO:0000256" key="8">
    <source>
        <dbReference type="ARBA" id="ARBA00023012"/>
    </source>
</evidence>
<keyword evidence="6" id="KW-0418">Kinase</keyword>
<name>A0A5C4N960_9RHOB</name>
<dbReference type="InterPro" id="IPR003594">
    <property type="entry name" value="HATPase_dom"/>
</dbReference>
<dbReference type="PROSITE" id="PS50109">
    <property type="entry name" value="HIS_KIN"/>
    <property type="match status" value="1"/>
</dbReference>
<dbReference type="EMBL" id="VDFV01000029">
    <property type="protein sequence ID" value="TNC67234.1"/>
    <property type="molecule type" value="Genomic_DNA"/>
</dbReference>
<keyword evidence="13" id="KW-1185">Reference proteome</keyword>
<dbReference type="InterPro" id="IPR036890">
    <property type="entry name" value="HATPase_C_sf"/>
</dbReference>
<dbReference type="PANTHER" id="PTHR43065">
    <property type="entry name" value="SENSOR HISTIDINE KINASE"/>
    <property type="match status" value="1"/>
</dbReference>
<evidence type="ECO:0000256" key="1">
    <source>
        <dbReference type="ARBA" id="ARBA00000085"/>
    </source>
</evidence>
<dbReference type="Pfam" id="PF00512">
    <property type="entry name" value="HisKA"/>
    <property type="match status" value="1"/>
</dbReference>
<keyword evidence="7" id="KW-0067">ATP-binding</keyword>
<keyword evidence="3 9" id="KW-0597">Phosphoprotein</keyword>
<dbReference type="InterPro" id="IPR001789">
    <property type="entry name" value="Sig_transdc_resp-reg_receiver"/>
</dbReference>
<dbReference type="SMART" id="SM00448">
    <property type="entry name" value="REC"/>
    <property type="match status" value="1"/>
</dbReference>
<keyword evidence="5" id="KW-0547">Nucleotide-binding</keyword>
<feature type="modified residue" description="4-aspartylphosphate" evidence="9">
    <location>
        <position position="298"/>
    </location>
</feature>
<dbReference type="PROSITE" id="PS50110">
    <property type="entry name" value="RESPONSE_REGULATORY"/>
    <property type="match status" value="1"/>
</dbReference>
<evidence type="ECO:0000256" key="6">
    <source>
        <dbReference type="ARBA" id="ARBA00022777"/>
    </source>
</evidence>
<dbReference type="SMART" id="SM00387">
    <property type="entry name" value="HATPase_c"/>
    <property type="match status" value="1"/>
</dbReference>
<gene>
    <name evidence="12" type="ORF">FHG71_15850</name>
</gene>
<dbReference type="Gene3D" id="1.10.287.130">
    <property type="match status" value="1"/>
</dbReference>